<organism evidence="1 2">
    <name type="scientific">Eragrostis curvula</name>
    <name type="common">weeping love grass</name>
    <dbReference type="NCBI Taxonomy" id="38414"/>
    <lineage>
        <taxon>Eukaryota</taxon>
        <taxon>Viridiplantae</taxon>
        <taxon>Streptophyta</taxon>
        <taxon>Embryophyta</taxon>
        <taxon>Tracheophyta</taxon>
        <taxon>Spermatophyta</taxon>
        <taxon>Magnoliopsida</taxon>
        <taxon>Liliopsida</taxon>
        <taxon>Poales</taxon>
        <taxon>Poaceae</taxon>
        <taxon>PACMAD clade</taxon>
        <taxon>Chloridoideae</taxon>
        <taxon>Eragrostideae</taxon>
        <taxon>Eragrostidinae</taxon>
        <taxon>Eragrostis</taxon>
    </lineage>
</organism>
<dbReference type="Proteomes" id="UP000324897">
    <property type="component" value="Chromosome 1"/>
</dbReference>
<comment type="caution">
    <text evidence="1">The sequence shown here is derived from an EMBL/GenBank/DDBJ whole genome shotgun (WGS) entry which is preliminary data.</text>
</comment>
<name>A0A5J9VC85_9POAL</name>
<dbReference type="EMBL" id="RWGY01000011">
    <property type="protein sequence ID" value="TVU33054.1"/>
    <property type="molecule type" value="Genomic_DNA"/>
</dbReference>
<accession>A0A5J9VC85</accession>
<proteinExistence type="predicted"/>
<dbReference type="AlphaFoldDB" id="A0A5J9VC85"/>
<evidence type="ECO:0000313" key="2">
    <source>
        <dbReference type="Proteomes" id="UP000324897"/>
    </source>
</evidence>
<evidence type="ECO:0000313" key="1">
    <source>
        <dbReference type="EMBL" id="TVU33054.1"/>
    </source>
</evidence>
<sequence>MRRKQSCRIQIQYTRLICVWWHNNNLLPVRSFLADGSRENVIPFIIMFQNGTNLMVFLALPTVTIGRTNPCSATARRRRLHGGHDIDDVVVACPENGARFSSEEFQFDEDGGTTTILKRIDVT</sequence>
<dbReference type="Gramene" id="TVU33054">
    <property type="protein sequence ID" value="TVU33054"/>
    <property type="gene ID" value="EJB05_24835"/>
</dbReference>
<reference evidence="1 2" key="1">
    <citation type="journal article" date="2019" name="Sci. Rep.">
        <title>A high-quality genome of Eragrostis curvula grass provides insights into Poaceae evolution and supports new strategies to enhance forage quality.</title>
        <authorList>
            <person name="Carballo J."/>
            <person name="Santos B.A.C.M."/>
            <person name="Zappacosta D."/>
            <person name="Garbus I."/>
            <person name="Selva J.P."/>
            <person name="Gallo C.A."/>
            <person name="Diaz A."/>
            <person name="Albertini E."/>
            <person name="Caccamo M."/>
            <person name="Echenique V."/>
        </authorList>
    </citation>
    <scope>NUCLEOTIDE SEQUENCE [LARGE SCALE GENOMIC DNA]</scope>
    <source>
        <strain evidence="2">cv. Victoria</strain>
        <tissue evidence="1">Leaf</tissue>
    </source>
</reference>
<protein>
    <submittedName>
        <fullName evidence="1">Uncharacterized protein</fullName>
    </submittedName>
</protein>
<keyword evidence="2" id="KW-1185">Reference proteome</keyword>
<gene>
    <name evidence="1" type="ORF">EJB05_24835</name>
</gene>